<dbReference type="RefSeq" id="WP_110839737.1">
    <property type="nucleotide sequence ID" value="NZ_QJVJ01000003.1"/>
</dbReference>
<dbReference type="PROSITE" id="PS50106">
    <property type="entry name" value="PDZ"/>
    <property type="match status" value="1"/>
</dbReference>
<dbReference type="CDD" id="cd06782">
    <property type="entry name" value="cpPDZ_CPP-like"/>
    <property type="match status" value="1"/>
</dbReference>
<keyword evidence="4 5" id="KW-0720">Serine protease</keyword>
<evidence type="ECO:0000313" key="8">
    <source>
        <dbReference type="EMBL" id="PYI55937.1"/>
    </source>
</evidence>
<reference evidence="8 9" key="1">
    <citation type="submission" date="2018-05" db="EMBL/GenBank/DDBJ databases">
        <title>Paenibacillus flagellatus sp. nov., isolated from selenium mineral soil.</title>
        <authorList>
            <person name="Dai X."/>
        </authorList>
    </citation>
    <scope>NUCLEOTIDE SEQUENCE [LARGE SCALE GENOMIC DNA]</scope>
    <source>
        <strain evidence="8 9">DXL2</strain>
    </source>
</reference>
<accession>A0A2V5KV44</accession>
<dbReference type="AlphaFoldDB" id="A0A2V5KV44"/>
<dbReference type="Proteomes" id="UP000247476">
    <property type="component" value="Unassembled WGS sequence"/>
</dbReference>
<evidence type="ECO:0000256" key="5">
    <source>
        <dbReference type="RuleBase" id="RU004404"/>
    </source>
</evidence>
<evidence type="ECO:0000256" key="3">
    <source>
        <dbReference type="ARBA" id="ARBA00022801"/>
    </source>
</evidence>
<feature type="signal peptide" evidence="6">
    <location>
        <begin position="1"/>
        <end position="34"/>
    </location>
</feature>
<feature type="domain" description="PDZ" evidence="7">
    <location>
        <begin position="101"/>
        <end position="182"/>
    </location>
</feature>
<dbReference type="EMBL" id="QJVJ01000003">
    <property type="protein sequence ID" value="PYI55937.1"/>
    <property type="molecule type" value="Genomic_DNA"/>
</dbReference>
<dbReference type="InterPro" id="IPR041489">
    <property type="entry name" value="PDZ_6"/>
</dbReference>
<dbReference type="SUPFAM" id="SSF50156">
    <property type="entry name" value="PDZ domain-like"/>
    <property type="match status" value="1"/>
</dbReference>
<keyword evidence="2 5" id="KW-0645">Protease</keyword>
<dbReference type="InterPro" id="IPR004447">
    <property type="entry name" value="Peptidase_S41A"/>
</dbReference>
<dbReference type="InterPro" id="IPR029045">
    <property type="entry name" value="ClpP/crotonase-like_dom_sf"/>
</dbReference>
<sequence>MNRKRYAGQFNRLRAAGATAALLGMLAVPASAFAEQTNTPEQYKEARALIAEHHIGGRNVPESATGSIDDMLEALKDPYTDYFTEEEWNGFMNSLDLNYAGIGMRLGQDEGGFVAVEIFEGSPAAAAGMKRNDYIVSVAGKTTDGLTLDQVTELVRGPEGSDVAIQVRRAGQDIDLTVKRGQIHMPVVSGGMMEGGVGYLDINSFSEDADELFASMLSELKSRSIRGLVVDLRDNPGGILDTAKHIAEQFIPQGVLIHTRDRDDVDEPLVIEKGHSVEFPVVVLVNENSASASEVLTAALQDYHKAIAVGVKTYGKGSVQGLYPLESGGVLKVTIQEYLSPDKRKVNHVGLEPDVATEGTVPQLLTGLHKAGLREFRLEAFKHSYTVNGFEFFDARVPVLQADGATYVPARVLAALVGQPLQWNEAAYGVDIGAGAGKLTFDASSGFRIEGGTGVIDLNRFKARFPQIDWTSDSEKTVLTAKGNGV</sequence>
<dbReference type="Gene3D" id="3.90.226.10">
    <property type="entry name" value="2-enoyl-CoA Hydratase, Chain A, domain 1"/>
    <property type="match status" value="1"/>
</dbReference>
<dbReference type="CDD" id="cd07560">
    <property type="entry name" value="Peptidase_S41_CPP"/>
    <property type="match status" value="1"/>
</dbReference>
<comment type="caution">
    <text evidence="8">The sequence shown here is derived from an EMBL/GenBank/DDBJ whole genome shotgun (WGS) entry which is preliminary data.</text>
</comment>
<keyword evidence="9" id="KW-1185">Reference proteome</keyword>
<feature type="chain" id="PRO_5038676100" description="PDZ domain-containing protein" evidence="6">
    <location>
        <begin position="35"/>
        <end position="486"/>
    </location>
</feature>
<evidence type="ECO:0000313" key="9">
    <source>
        <dbReference type="Proteomes" id="UP000247476"/>
    </source>
</evidence>
<dbReference type="Gene3D" id="2.30.42.10">
    <property type="match status" value="1"/>
</dbReference>
<evidence type="ECO:0000256" key="4">
    <source>
        <dbReference type="ARBA" id="ARBA00022825"/>
    </source>
</evidence>
<dbReference type="GO" id="GO:0008236">
    <property type="term" value="F:serine-type peptidase activity"/>
    <property type="evidence" value="ECO:0007669"/>
    <property type="project" value="UniProtKB-KW"/>
</dbReference>
<dbReference type="SUPFAM" id="SSF52096">
    <property type="entry name" value="ClpP/crotonase"/>
    <property type="match status" value="1"/>
</dbReference>
<dbReference type="InterPro" id="IPR001478">
    <property type="entry name" value="PDZ"/>
</dbReference>
<evidence type="ECO:0000259" key="7">
    <source>
        <dbReference type="PROSITE" id="PS50106"/>
    </source>
</evidence>
<dbReference type="Gene3D" id="3.30.750.44">
    <property type="match status" value="1"/>
</dbReference>
<dbReference type="SMART" id="SM00228">
    <property type="entry name" value="PDZ"/>
    <property type="match status" value="1"/>
</dbReference>
<dbReference type="PANTHER" id="PTHR32060:SF30">
    <property type="entry name" value="CARBOXY-TERMINAL PROCESSING PROTEASE CTPA"/>
    <property type="match status" value="1"/>
</dbReference>
<dbReference type="OrthoDB" id="9812068at2"/>
<dbReference type="NCBIfam" id="TIGR00225">
    <property type="entry name" value="prc"/>
    <property type="match status" value="1"/>
</dbReference>
<dbReference type="InterPro" id="IPR005151">
    <property type="entry name" value="Tail-specific_protease"/>
</dbReference>
<evidence type="ECO:0000256" key="6">
    <source>
        <dbReference type="SAM" id="SignalP"/>
    </source>
</evidence>
<keyword evidence="3 5" id="KW-0378">Hydrolase</keyword>
<comment type="similarity">
    <text evidence="1 5">Belongs to the peptidase S41A family.</text>
</comment>
<dbReference type="GO" id="GO:0030288">
    <property type="term" value="C:outer membrane-bounded periplasmic space"/>
    <property type="evidence" value="ECO:0007669"/>
    <property type="project" value="TreeGrafter"/>
</dbReference>
<dbReference type="GO" id="GO:0004175">
    <property type="term" value="F:endopeptidase activity"/>
    <property type="evidence" value="ECO:0007669"/>
    <property type="project" value="TreeGrafter"/>
</dbReference>
<dbReference type="SMART" id="SM00245">
    <property type="entry name" value="TSPc"/>
    <property type="match status" value="1"/>
</dbReference>
<dbReference type="Pfam" id="PF17820">
    <property type="entry name" value="PDZ_6"/>
    <property type="match status" value="1"/>
</dbReference>
<dbReference type="GO" id="GO:0006508">
    <property type="term" value="P:proteolysis"/>
    <property type="evidence" value="ECO:0007669"/>
    <property type="project" value="UniProtKB-KW"/>
</dbReference>
<keyword evidence="6" id="KW-0732">Signal</keyword>
<dbReference type="PANTHER" id="PTHR32060">
    <property type="entry name" value="TAIL-SPECIFIC PROTEASE"/>
    <property type="match status" value="1"/>
</dbReference>
<protein>
    <recommendedName>
        <fullName evidence="7">PDZ domain-containing protein</fullName>
    </recommendedName>
</protein>
<dbReference type="Pfam" id="PF03572">
    <property type="entry name" value="Peptidase_S41"/>
    <property type="match status" value="1"/>
</dbReference>
<name>A0A2V5KV44_9BACL</name>
<gene>
    <name evidence="8" type="ORF">DLM86_09520</name>
</gene>
<proteinExistence type="inferred from homology"/>
<dbReference type="GO" id="GO:0007165">
    <property type="term" value="P:signal transduction"/>
    <property type="evidence" value="ECO:0007669"/>
    <property type="project" value="TreeGrafter"/>
</dbReference>
<evidence type="ECO:0000256" key="2">
    <source>
        <dbReference type="ARBA" id="ARBA00022670"/>
    </source>
</evidence>
<organism evidence="8 9">
    <name type="scientific">Paenibacillus flagellatus</name>
    <dbReference type="NCBI Taxonomy" id="2211139"/>
    <lineage>
        <taxon>Bacteria</taxon>
        <taxon>Bacillati</taxon>
        <taxon>Bacillota</taxon>
        <taxon>Bacilli</taxon>
        <taxon>Bacillales</taxon>
        <taxon>Paenibacillaceae</taxon>
        <taxon>Paenibacillus</taxon>
    </lineage>
</organism>
<evidence type="ECO:0000256" key="1">
    <source>
        <dbReference type="ARBA" id="ARBA00009179"/>
    </source>
</evidence>
<dbReference type="InterPro" id="IPR036034">
    <property type="entry name" value="PDZ_sf"/>
</dbReference>